<dbReference type="InterPro" id="IPR008979">
    <property type="entry name" value="Galactose-bd-like_sf"/>
</dbReference>
<organism evidence="3 4">
    <name type="scientific">Robiginitalea aurantiaca</name>
    <dbReference type="NCBI Taxonomy" id="3056915"/>
    <lineage>
        <taxon>Bacteria</taxon>
        <taxon>Pseudomonadati</taxon>
        <taxon>Bacteroidota</taxon>
        <taxon>Flavobacteriia</taxon>
        <taxon>Flavobacteriales</taxon>
        <taxon>Flavobacteriaceae</taxon>
        <taxon>Robiginitalea</taxon>
    </lineage>
</organism>
<comment type="similarity">
    <text evidence="1">Belongs to the CIA30 family.</text>
</comment>
<feature type="domain" description="NADH:ubiquinone oxidoreductase intermediate-associated protein 30" evidence="2">
    <location>
        <begin position="7"/>
        <end position="157"/>
    </location>
</feature>
<evidence type="ECO:0000256" key="1">
    <source>
        <dbReference type="ARBA" id="ARBA00007884"/>
    </source>
</evidence>
<accession>A0ABT7WF66</accession>
<protein>
    <submittedName>
        <fullName evidence="3">CIA30 family protein</fullName>
    </submittedName>
</protein>
<dbReference type="EMBL" id="JAUDUY010000003">
    <property type="protein sequence ID" value="MDM9631559.1"/>
    <property type="molecule type" value="Genomic_DNA"/>
</dbReference>
<dbReference type="InterPro" id="IPR039131">
    <property type="entry name" value="NDUFAF1"/>
</dbReference>
<dbReference type="Gene3D" id="2.60.120.430">
    <property type="entry name" value="Galactose-binding lectin"/>
    <property type="match status" value="1"/>
</dbReference>
<proteinExistence type="inferred from homology"/>
<dbReference type="SUPFAM" id="SSF49785">
    <property type="entry name" value="Galactose-binding domain-like"/>
    <property type="match status" value="1"/>
</dbReference>
<sequence>MTSKPIFNFQSGVPLSSWYVVNDGVMGGRSQGNLLVDQKGYGVFSGRISLENNGGFSSIRYDCGPTDLKGYRYLVLRIKGDGKRYQFRIKANKQDYYSYVSYFDTSGEWQDVKLPLNTMYAVFRGSRLNLPDFAASSLEEIGILIGNKKAEEFELLIDEIRLEQ</sequence>
<keyword evidence="4" id="KW-1185">Reference proteome</keyword>
<dbReference type="PANTHER" id="PTHR13194:SF19">
    <property type="entry name" value="NAD(P)-BINDING ROSSMANN-FOLD SUPERFAMILY PROTEIN"/>
    <property type="match status" value="1"/>
</dbReference>
<name>A0ABT7WF66_9FLAO</name>
<dbReference type="Proteomes" id="UP001174839">
    <property type="component" value="Unassembled WGS sequence"/>
</dbReference>
<evidence type="ECO:0000259" key="2">
    <source>
        <dbReference type="Pfam" id="PF08547"/>
    </source>
</evidence>
<dbReference type="InterPro" id="IPR013857">
    <property type="entry name" value="NADH-UbQ_OxRdtase-assoc_prot30"/>
</dbReference>
<evidence type="ECO:0000313" key="3">
    <source>
        <dbReference type="EMBL" id="MDM9631559.1"/>
    </source>
</evidence>
<dbReference type="PANTHER" id="PTHR13194">
    <property type="entry name" value="COMPLEX I INTERMEDIATE-ASSOCIATED PROTEIN 30"/>
    <property type="match status" value="1"/>
</dbReference>
<dbReference type="Pfam" id="PF08547">
    <property type="entry name" value="CIA30"/>
    <property type="match status" value="1"/>
</dbReference>
<comment type="caution">
    <text evidence="3">The sequence shown here is derived from an EMBL/GenBank/DDBJ whole genome shotgun (WGS) entry which is preliminary data.</text>
</comment>
<reference evidence="3" key="1">
    <citation type="submission" date="2023-06" db="EMBL/GenBank/DDBJ databases">
        <title>Robiginitalea aurantiacus sp. nov. and Algoriphagus sediminis sp. nov., isolated from coastal sediment.</title>
        <authorList>
            <person name="Zhou Z.Y."/>
            <person name="An J."/>
            <person name="Jia Y.W."/>
            <person name="Du Z.J."/>
        </authorList>
    </citation>
    <scope>NUCLEOTIDE SEQUENCE</scope>
    <source>
        <strain evidence="3">M39</strain>
    </source>
</reference>
<gene>
    <name evidence="3" type="ORF">QU605_08760</name>
</gene>
<evidence type="ECO:0000313" key="4">
    <source>
        <dbReference type="Proteomes" id="UP001174839"/>
    </source>
</evidence>
<dbReference type="RefSeq" id="WP_289724912.1">
    <property type="nucleotide sequence ID" value="NZ_JAUDUY010000003.1"/>
</dbReference>